<dbReference type="InterPro" id="IPR013083">
    <property type="entry name" value="Znf_RING/FYVE/PHD"/>
</dbReference>
<dbReference type="Gene3D" id="3.30.40.10">
    <property type="entry name" value="Zinc/RING finger domain, C3HC4 (zinc finger)"/>
    <property type="match status" value="1"/>
</dbReference>
<evidence type="ECO:0000259" key="5">
    <source>
        <dbReference type="PROSITE" id="PS50089"/>
    </source>
</evidence>
<dbReference type="EMBL" id="JACGWL010000008">
    <property type="protein sequence ID" value="KAK4395992.1"/>
    <property type="molecule type" value="Genomic_DNA"/>
</dbReference>
<feature type="domain" description="RING-type" evidence="5">
    <location>
        <begin position="92"/>
        <end position="128"/>
    </location>
</feature>
<keyword evidence="2 4" id="KW-0863">Zinc-finger</keyword>
<evidence type="ECO:0000256" key="2">
    <source>
        <dbReference type="ARBA" id="ARBA00022771"/>
    </source>
</evidence>
<dbReference type="SMART" id="SM00184">
    <property type="entry name" value="RING"/>
    <property type="match status" value="1"/>
</dbReference>
<keyword evidence="6" id="KW-0067">ATP-binding</keyword>
<dbReference type="PROSITE" id="PS00518">
    <property type="entry name" value="ZF_RING_1"/>
    <property type="match status" value="1"/>
</dbReference>
<proteinExistence type="predicted"/>
<reference evidence="6" key="1">
    <citation type="submission" date="2020-06" db="EMBL/GenBank/DDBJ databases">
        <authorList>
            <person name="Li T."/>
            <person name="Hu X."/>
            <person name="Zhang T."/>
            <person name="Song X."/>
            <person name="Zhang H."/>
            <person name="Dai N."/>
            <person name="Sheng W."/>
            <person name="Hou X."/>
            <person name="Wei L."/>
        </authorList>
    </citation>
    <scope>NUCLEOTIDE SEQUENCE</scope>
    <source>
        <strain evidence="6">K16</strain>
        <tissue evidence="6">Leaf</tissue>
    </source>
</reference>
<name>A0AAE1WM64_9LAMI</name>
<dbReference type="InterPro" id="IPR001841">
    <property type="entry name" value="Znf_RING"/>
</dbReference>
<organism evidence="6 7">
    <name type="scientific">Sesamum angolense</name>
    <dbReference type="NCBI Taxonomy" id="2727404"/>
    <lineage>
        <taxon>Eukaryota</taxon>
        <taxon>Viridiplantae</taxon>
        <taxon>Streptophyta</taxon>
        <taxon>Embryophyta</taxon>
        <taxon>Tracheophyta</taxon>
        <taxon>Spermatophyta</taxon>
        <taxon>Magnoliopsida</taxon>
        <taxon>eudicotyledons</taxon>
        <taxon>Gunneridae</taxon>
        <taxon>Pentapetalae</taxon>
        <taxon>asterids</taxon>
        <taxon>lamiids</taxon>
        <taxon>Lamiales</taxon>
        <taxon>Pedaliaceae</taxon>
        <taxon>Sesamum</taxon>
    </lineage>
</organism>
<dbReference type="Pfam" id="PF13920">
    <property type="entry name" value="zf-C3HC4_3"/>
    <property type="match status" value="1"/>
</dbReference>
<keyword evidence="1" id="KW-0479">Metal-binding</keyword>
<dbReference type="InterPro" id="IPR017907">
    <property type="entry name" value="Znf_RING_CS"/>
</dbReference>
<evidence type="ECO:0000313" key="7">
    <source>
        <dbReference type="Proteomes" id="UP001289374"/>
    </source>
</evidence>
<keyword evidence="6" id="KW-0547">Nucleotide-binding</keyword>
<dbReference type="GO" id="GO:0008270">
    <property type="term" value="F:zinc ion binding"/>
    <property type="evidence" value="ECO:0007669"/>
    <property type="project" value="UniProtKB-KW"/>
</dbReference>
<sequence length="168" mass="19040">MVGLHENATDALRTLDLKKLLCRLMRLLVQLTKIMQIFYCYCCVFVKHVTIRCLSKGLALTLSEKFPLRWPRCPKELLVNLLKQLETSLAICLVCRDPPENAVVTMCGHVFCYQCVSDYLTGEDNTCPAPECKEQLGADVVYSRSTLRRCISDDIDGDIPVSYDSENL</sequence>
<keyword evidence="7" id="KW-1185">Reference proteome</keyword>
<dbReference type="SUPFAM" id="SSF57850">
    <property type="entry name" value="RING/U-box"/>
    <property type="match status" value="1"/>
</dbReference>
<gene>
    <name evidence="6" type="ORF">Sango_1435800</name>
</gene>
<evidence type="ECO:0000256" key="3">
    <source>
        <dbReference type="ARBA" id="ARBA00022833"/>
    </source>
</evidence>
<reference evidence="6" key="2">
    <citation type="journal article" date="2024" name="Plant">
        <title>Genomic evolution and insights into agronomic trait innovations of Sesamum species.</title>
        <authorList>
            <person name="Miao H."/>
            <person name="Wang L."/>
            <person name="Qu L."/>
            <person name="Liu H."/>
            <person name="Sun Y."/>
            <person name="Le M."/>
            <person name="Wang Q."/>
            <person name="Wei S."/>
            <person name="Zheng Y."/>
            <person name="Lin W."/>
            <person name="Duan Y."/>
            <person name="Cao H."/>
            <person name="Xiong S."/>
            <person name="Wang X."/>
            <person name="Wei L."/>
            <person name="Li C."/>
            <person name="Ma Q."/>
            <person name="Ju M."/>
            <person name="Zhao R."/>
            <person name="Li G."/>
            <person name="Mu C."/>
            <person name="Tian Q."/>
            <person name="Mei H."/>
            <person name="Zhang T."/>
            <person name="Gao T."/>
            <person name="Zhang H."/>
        </authorList>
    </citation>
    <scope>NUCLEOTIDE SEQUENCE</scope>
    <source>
        <strain evidence="6">K16</strain>
    </source>
</reference>
<keyword evidence="6" id="KW-0347">Helicase</keyword>
<evidence type="ECO:0000256" key="4">
    <source>
        <dbReference type="PROSITE-ProRule" id="PRU00175"/>
    </source>
</evidence>
<dbReference type="Proteomes" id="UP001289374">
    <property type="component" value="Unassembled WGS sequence"/>
</dbReference>
<keyword evidence="6" id="KW-0378">Hydrolase</keyword>
<protein>
    <submittedName>
        <fullName evidence="6">Helicase-like transcription factor CHR28</fullName>
    </submittedName>
</protein>
<evidence type="ECO:0000256" key="1">
    <source>
        <dbReference type="ARBA" id="ARBA00022723"/>
    </source>
</evidence>
<dbReference type="PROSITE" id="PS50089">
    <property type="entry name" value="ZF_RING_2"/>
    <property type="match status" value="1"/>
</dbReference>
<accession>A0AAE1WM64</accession>
<keyword evidence="3" id="KW-0862">Zinc</keyword>
<dbReference type="GO" id="GO:0004386">
    <property type="term" value="F:helicase activity"/>
    <property type="evidence" value="ECO:0007669"/>
    <property type="project" value="UniProtKB-KW"/>
</dbReference>
<comment type="caution">
    <text evidence="6">The sequence shown here is derived from an EMBL/GenBank/DDBJ whole genome shotgun (WGS) entry which is preliminary data.</text>
</comment>
<dbReference type="AlphaFoldDB" id="A0AAE1WM64"/>
<evidence type="ECO:0000313" key="6">
    <source>
        <dbReference type="EMBL" id="KAK4395992.1"/>
    </source>
</evidence>